<accession>A0A914EGS3</accession>
<dbReference type="PANTHER" id="PTHR48083">
    <property type="entry name" value="MEDIUM-CHAIN SPECIFIC ACYL-COA DEHYDROGENASE, MITOCHONDRIAL-RELATED"/>
    <property type="match status" value="1"/>
</dbReference>
<dbReference type="GO" id="GO:0005737">
    <property type="term" value="C:cytoplasm"/>
    <property type="evidence" value="ECO:0007669"/>
    <property type="project" value="TreeGrafter"/>
</dbReference>
<dbReference type="Gene3D" id="2.40.110.10">
    <property type="entry name" value="Butyryl-CoA Dehydrogenase, subunit A, domain 2"/>
    <property type="match status" value="2"/>
</dbReference>
<dbReference type="GO" id="GO:0033539">
    <property type="term" value="P:fatty acid beta-oxidation using acyl-CoA dehydrogenase"/>
    <property type="evidence" value="ECO:0007669"/>
    <property type="project" value="TreeGrafter"/>
</dbReference>
<dbReference type="InterPro" id="IPR009075">
    <property type="entry name" value="AcylCo_DH/oxidase_C"/>
</dbReference>
<comment type="cofactor">
    <cofactor evidence="1">
        <name>FAD</name>
        <dbReference type="ChEBI" id="CHEBI:57692"/>
    </cofactor>
</comment>
<evidence type="ECO:0000313" key="9">
    <source>
        <dbReference type="WBParaSite" id="ACRNAN_scaffold776.g32706.t1"/>
    </source>
</evidence>
<dbReference type="Pfam" id="PF02771">
    <property type="entry name" value="Acyl-CoA_dh_N"/>
    <property type="match status" value="1"/>
</dbReference>
<keyword evidence="4" id="KW-0274">FAD</keyword>
<keyword evidence="5" id="KW-0560">Oxidoreductase</keyword>
<comment type="similarity">
    <text evidence="2">Belongs to the acyl-CoA dehydrogenase family.</text>
</comment>
<evidence type="ECO:0000256" key="2">
    <source>
        <dbReference type="ARBA" id="ARBA00009347"/>
    </source>
</evidence>
<evidence type="ECO:0000259" key="6">
    <source>
        <dbReference type="Pfam" id="PF00441"/>
    </source>
</evidence>
<dbReference type="AlphaFoldDB" id="A0A914EGS3"/>
<evidence type="ECO:0000256" key="4">
    <source>
        <dbReference type="ARBA" id="ARBA00022827"/>
    </source>
</evidence>
<name>A0A914EGS3_9BILA</name>
<dbReference type="InterPro" id="IPR037069">
    <property type="entry name" value="AcylCoA_DH/ox_N_sf"/>
</dbReference>
<dbReference type="SUPFAM" id="SSF47203">
    <property type="entry name" value="Acyl-CoA dehydrogenase C-terminal domain-like"/>
    <property type="match status" value="1"/>
</dbReference>
<dbReference type="Pfam" id="PF00441">
    <property type="entry name" value="Acyl-CoA_dh_1"/>
    <property type="match status" value="1"/>
</dbReference>
<feature type="domain" description="Acyl-CoA dehydrogenase/oxidase C-terminal" evidence="6">
    <location>
        <begin position="191"/>
        <end position="333"/>
    </location>
</feature>
<evidence type="ECO:0000256" key="3">
    <source>
        <dbReference type="ARBA" id="ARBA00022630"/>
    </source>
</evidence>
<evidence type="ECO:0000259" key="7">
    <source>
        <dbReference type="Pfam" id="PF02771"/>
    </source>
</evidence>
<proteinExistence type="inferred from homology"/>
<dbReference type="GO" id="GO:0050660">
    <property type="term" value="F:flavin adenine dinucleotide binding"/>
    <property type="evidence" value="ECO:0007669"/>
    <property type="project" value="InterPro"/>
</dbReference>
<sequence>MAITAKLARLAPKPETNHMLYGPTHRAIQNALSQLIEKEINPNVDQWERNKLFPAKTVFKKFGNLGIFGVNKPTEYGGLGLDFSYSVAVAETMGQVNCGAIPMAAEVQSDMATPALAEYGSDYLKREFLMPSLTGEVVSCLGVSEPHAGSDVAAIRTYARKHNDDLIITDTAEIFFDNVRVPMRNIIGDEGRGFFYQMSQFQHERLVAVAVLLEPLSKIIDTTMEYARERQIFGQPELNNQIVSYQLAEMRVELESVRSLLYRAVLEKLSGEDVTILASMAKFKAARIARSITDNCLQASLNGHIVSRFYRDLRLFSIAGGCDEVMLSIISRHFESK</sequence>
<keyword evidence="8" id="KW-1185">Reference proteome</keyword>
<dbReference type="PANTHER" id="PTHR48083:SF6">
    <property type="entry name" value="ACYL-COA DEHYDROGENASE 6"/>
    <property type="match status" value="1"/>
</dbReference>
<dbReference type="Gene3D" id="1.10.540.10">
    <property type="entry name" value="Acyl-CoA dehydrogenase/oxidase, N-terminal domain"/>
    <property type="match status" value="1"/>
</dbReference>
<dbReference type="InterPro" id="IPR050741">
    <property type="entry name" value="Acyl-CoA_dehydrogenase"/>
</dbReference>
<dbReference type="PROSITE" id="PS00072">
    <property type="entry name" value="ACYL_COA_DH_1"/>
    <property type="match status" value="1"/>
</dbReference>
<evidence type="ECO:0000256" key="1">
    <source>
        <dbReference type="ARBA" id="ARBA00001974"/>
    </source>
</evidence>
<protein>
    <submittedName>
        <fullName evidence="9">Acyl-CoA dehydrogenase</fullName>
    </submittedName>
</protein>
<dbReference type="InterPro" id="IPR036250">
    <property type="entry name" value="AcylCo_DH-like_C"/>
</dbReference>
<dbReference type="Gene3D" id="1.20.140.10">
    <property type="entry name" value="Butyryl-CoA Dehydrogenase, subunit A, domain 3"/>
    <property type="match status" value="1"/>
</dbReference>
<organism evidence="8 9">
    <name type="scientific">Acrobeloides nanus</name>
    <dbReference type="NCBI Taxonomy" id="290746"/>
    <lineage>
        <taxon>Eukaryota</taxon>
        <taxon>Metazoa</taxon>
        <taxon>Ecdysozoa</taxon>
        <taxon>Nematoda</taxon>
        <taxon>Chromadorea</taxon>
        <taxon>Rhabditida</taxon>
        <taxon>Tylenchina</taxon>
        <taxon>Cephalobomorpha</taxon>
        <taxon>Cephaloboidea</taxon>
        <taxon>Cephalobidae</taxon>
        <taxon>Acrobeloides</taxon>
    </lineage>
</organism>
<keyword evidence="3" id="KW-0285">Flavoprotein</keyword>
<evidence type="ECO:0000256" key="5">
    <source>
        <dbReference type="ARBA" id="ARBA00023002"/>
    </source>
</evidence>
<feature type="domain" description="Acyl-CoA dehydrogenase/oxidase N-terminal" evidence="7">
    <location>
        <begin position="23"/>
        <end position="136"/>
    </location>
</feature>
<dbReference type="Proteomes" id="UP000887540">
    <property type="component" value="Unplaced"/>
</dbReference>
<reference evidence="9" key="1">
    <citation type="submission" date="2022-11" db="UniProtKB">
        <authorList>
            <consortium name="WormBaseParasite"/>
        </authorList>
    </citation>
    <scope>IDENTIFICATION</scope>
</reference>
<evidence type="ECO:0000313" key="8">
    <source>
        <dbReference type="Proteomes" id="UP000887540"/>
    </source>
</evidence>
<dbReference type="SUPFAM" id="SSF56645">
    <property type="entry name" value="Acyl-CoA dehydrogenase NM domain-like"/>
    <property type="match status" value="1"/>
</dbReference>
<dbReference type="InterPro" id="IPR006089">
    <property type="entry name" value="Acyl-CoA_DH_CS"/>
</dbReference>
<dbReference type="WBParaSite" id="ACRNAN_scaffold776.g32706.t1">
    <property type="protein sequence ID" value="ACRNAN_scaffold776.g32706.t1"/>
    <property type="gene ID" value="ACRNAN_scaffold776.g32706"/>
</dbReference>
<dbReference type="InterPro" id="IPR009100">
    <property type="entry name" value="AcylCoA_DH/oxidase_NM_dom_sf"/>
</dbReference>
<dbReference type="InterPro" id="IPR013786">
    <property type="entry name" value="AcylCoA_DH/ox_N"/>
</dbReference>
<dbReference type="GO" id="GO:0003995">
    <property type="term" value="F:acyl-CoA dehydrogenase activity"/>
    <property type="evidence" value="ECO:0007669"/>
    <property type="project" value="InterPro"/>
</dbReference>
<dbReference type="InterPro" id="IPR046373">
    <property type="entry name" value="Acyl-CoA_Oxase/DH_mid-dom_sf"/>
</dbReference>